<dbReference type="InterPro" id="IPR052409">
    <property type="entry name" value="Myosin-III_kinase_activity"/>
</dbReference>
<keyword evidence="7 11" id="KW-0518">Myosin</keyword>
<dbReference type="GO" id="GO:0032433">
    <property type="term" value="C:filopodium tip"/>
    <property type="evidence" value="ECO:0007669"/>
    <property type="project" value="TreeGrafter"/>
</dbReference>
<dbReference type="GO" id="GO:0004674">
    <property type="term" value="F:protein serine/threonine kinase activity"/>
    <property type="evidence" value="ECO:0007669"/>
    <property type="project" value="TreeGrafter"/>
</dbReference>
<dbReference type="GO" id="GO:0030832">
    <property type="term" value="P:regulation of actin filament length"/>
    <property type="evidence" value="ECO:0007669"/>
    <property type="project" value="TreeGrafter"/>
</dbReference>
<name>A0AB34HD26_ESCRO</name>
<comment type="caution">
    <text evidence="11">Lacks conserved residue(s) required for the propagation of feature annotation.</text>
</comment>
<evidence type="ECO:0000256" key="9">
    <source>
        <dbReference type="ARBA" id="ARBA00023212"/>
    </source>
</evidence>
<evidence type="ECO:0000313" key="14">
    <source>
        <dbReference type="Proteomes" id="UP001159641"/>
    </source>
</evidence>
<protein>
    <recommendedName>
        <fullName evidence="12">Myosin motor domain-containing protein</fullName>
    </recommendedName>
</protein>
<comment type="subcellular location">
    <subcellularLocation>
        <location evidence="2">Cell projection</location>
    </subcellularLocation>
    <subcellularLocation>
        <location evidence="1">Cytoplasm</location>
        <location evidence="1">Cytoskeleton</location>
    </subcellularLocation>
</comment>
<dbReference type="SUPFAM" id="SSF52540">
    <property type="entry name" value="P-loop containing nucleoside triphosphate hydrolases"/>
    <property type="match status" value="1"/>
</dbReference>
<dbReference type="GO" id="GO:0001917">
    <property type="term" value="C:photoreceptor inner segment"/>
    <property type="evidence" value="ECO:0007669"/>
    <property type="project" value="TreeGrafter"/>
</dbReference>
<comment type="caution">
    <text evidence="13">The sequence shown here is derived from an EMBL/GenBank/DDBJ whole genome shotgun (WGS) entry which is preliminary data.</text>
</comment>
<dbReference type="GO" id="GO:0032426">
    <property type="term" value="C:stereocilium tip"/>
    <property type="evidence" value="ECO:0007669"/>
    <property type="project" value="TreeGrafter"/>
</dbReference>
<keyword evidence="3" id="KW-0963">Cytoplasm</keyword>
<accession>A0AB34HD26</accession>
<dbReference type="GO" id="GO:0000146">
    <property type="term" value="F:microfilament motor activity"/>
    <property type="evidence" value="ECO:0007669"/>
    <property type="project" value="TreeGrafter"/>
</dbReference>
<dbReference type="InterPro" id="IPR036961">
    <property type="entry name" value="Kinesin_motor_dom_sf"/>
</dbReference>
<keyword evidence="8" id="KW-0505">Motor protein</keyword>
<dbReference type="GO" id="GO:0016459">
    <property type="term" value="C:myosin complex"/>
    <property type="evidence" value="ECO:0007669"/>
    <property type="project" value="UniProtKB-KW"/>
</dbReference>
<dbReference type="Gene3D" id="3.40.850.10">
    <property type="entry name" value="Kinesin motor domain"/>
    <property type="match status" value="2"/>
</dbReference>
<keyword evidence="11" id="KW-0009">Actin-binding</keyword>
<evidence type="ECO:0000256" key="4">
    <source>
        <dbReference type="ARBA" id="ARBA00022737"/>
    </source>
</evidence>
<dbReference type="Proteomes" id="UP001159641">
    <property type="component" value="Unassembled WGS sequence"/>
</dbReference>
<evidence type="ECO:0000256" key="10">
    <source>
        <dbReference type="ARBA" id="ARBA00023273"/>
    </source>
</evidence>
<reference evidence="13 14" key="1">
    <citation type="submission" date="2022-11" db="EMBL/GenBank/DDBJ databases">
        <title>Whole genome sequence of Eschrichtius robustus ER-17-0199.</title>
        <authorList>
            <person name="Bruniche-Olsen A."/>
            <person name="Black A.N."/>
            <person name="Fields C.J."/>
            <person name="Walden K."/>
            <person name="Dewoody J.A."/>
        </authorList>
    </citation>
    <scope>NUCLEOTIDE SEQUENCE [LARGE SCALE GENOMIC DNA]</scope>
    <source>
        <strain evidence="13">ER-17-0199</strain>
        <tissue evidence="13">Blubber</tissue>
    </source>
</reference>
<evidence type="ECO:0000256" key="7">
    <source>
        <dbReference type="ARBA" id="ARBA00023123"/>
    </source>
</evidence>
<evidence type="ECO:0000256" key="11">
    <source>
        <dbReference type="PROSITE-ProRule" id="PRU00782"/>
    </source>
</evidence>
<keyword evidence="14" id="KW-1185">Reference proteome</keyword>
<evidence type="ECO:0000313" key="13">
    <source>
        <dbReference type="EMBL" id="KAJ8788524.1"/>
    </source>
</evidence>
<dbReference type="GO" id="GO:0003779">
    <property type="term" value="F:actin binding"/>
    <property type="evidence" value="ECO:0007669"/>
    <property type="project" value="UniProtKB-KW"/>
</dbReference>
<feature type="domain" description="Myosin motor" evidence="12">
    <location>
        <begin position="16"/>
        <end position="387"/>
    </location>
</feature>
<dbReference type="GO" id="GO:0051491">
    <property type="term" value="P:positive regulation of filopodium assembly"/>
    <property type="evidence" value="ECO:0007669"/>
    <property type="project" value="TreeGrafter"/>
</dbReference>
<evidence type="ECO:0000259" key="12">
    <source>
        <dbReference type="PROSITE" id="PS51456"/>
    </source>
</evidence>
<dbReference type="PANTHER" id="PTHR46256">
    <property type="entry name" value="AGAP011099-PA"/>
    <property type="match status" value="1"/>
</dbReference>
<sequence>MHTRRPYHVEDAEKYCLEDDLVNLEVLDEDTIIHQLQKRYVDLLIYTYVGDILIALNPFQNLNIYSPQASNQTLREKILQVNSLVEAFGNACTAINDNSSRFGKYLEMMFTPTGAVMGARISEYLLEKSRVIKQAAYIADETGRVMHDITSKESYRRQFEAIQHCFRIIGFTDKEVHSVYRILAGILNIGNIEFAAVSSQHQTDKSEVPNAEDLENAASVLCISPEELQEALTSHCVVTRGETIIRANTVDRASDVRDATSKALTSDDGMNVGILDIFGFENFQRNSFEQLCINIANEQIQYYFNQHVFALEEMEYQNEGIDMTPVEYEDNRPLLDMFLQKPLGLLALLDEESRFPQATDQTLVGRYLLEKAYTCRRELGYWAHVIK</sequence>
<keyword evidence="6" id="KW-0067">ATP-binding</keyword>
<evidence type="ECO:0000256" key="2">
    <source>
        <dbReference type="ARBA" id="ARBA00004316"/>
    </source>
</evidence>
<dbReference type="PANTHER" id="PTHR46256:SF1">
    <property type="entry name" value="MYOSIN-IIIB"/>
    <property type="match status" value="1"/>
</dbReference>
<keyword evidence="5" id="KW-0547">Nucleotide-binding</keyword>
<dbReference type="Gene3D" id="1.20.58.530">
    <property type="match status" value="1"/>
</dbReference>
<evidence type="ECO:0000256" key="6">
    <source>
        <dbReference type="ARBA" id="ARBA00022840"/>
    </source>
</evidence>
<dbReference type="GO" id="GO:0005524">
    <property type="term" value="F:ATP binding"/>
    <property type="evidence" value="ECO:0007669"/>
    <property type="project" value="UniProtKB-KW"/>
</dbReference>
<dbReference type="GO" id="GO:0007605">
    <property type="term" value="P:sensory perception of sound"/>
    <property type="evidence" value="ECO:0007669"/>
    <property type="project" value="TreeGrafter"/>
</dbReference>
<keyword evidence="10" id="KW-0966">Cell projection</keyword>
<dbReference type="EMBL" id="JAIQCJ010001602">
    <property type="protein sequence ID" value="KAJ8788524.1"/>
    <property type="molecule type" value="Genomic_DNA"/>
</dbReference>
<evidence type="ECO:0000256" key="1">
    <source>
        <dbReference type="ARBA" id="ARBA00004245"/>
    </source>
</evidence>
<dbReference type="InterPro" id="IPR001609">
    <property type="entry name" value="Myosin_head_motor_dom-like"/>
</dbReference>
<evidence type="ECO:0000256" key="8">
    <source>
        <dbReference type="ARBA" id="ARBA00023175"/>
    </source>
</evidence>
<keyword evidence="9" id="KW-0206">Cytoskeleton</keyword>
<proteinExistence type="inferred from homology"/>
<organism evidence="13 14">
    <name type="scientific">Eschrichtius robustus</name>
    <name type="common">California gray whale</name>
    <name type="synonym">Eschrichtius gibbosus</name>
    <dbReference type="NCBI Taxonomy" id="9764"/>
    <lineage>
        <taxon>Eukaryota</taxon>
        <taxon>Metazoa</taxon>
        <taxon>Chordata</taxon>
        <taxon>Craniata</taxon>
        <taxon>Vertebrata</taxon>
        <taxon>Euteleostomi</taxon>
        <taxon>Mammalia</taxon>
        <taxon>Eutheria</taxon>
        <taxon>Laurasiatheria</taxon>
        <taxon>Artiodactyla</taxon>
        <taxon>Whippomorpha</taxon>
        <taxon>Cetacea</taxon>
        <taxon>Mysticeti</taxon>
        <taxon>Eschrichtiidae</taxon>
        <taxon>Eschrichtius</taxon>
    </lineage>
</organism>
<evidence type="ECO:0000256" key="3">
    <source>
        <dbReference type="ARBA" id="ARBA00022490"/>
    </source>
</evidence>
<dbReference type="PROSITE" id="PS51456">
    <property type="entry name" value="MYOSIN_MOTOR"/>
    <property type="match status" value="1"/>
</dbReference>
<dbReference type="SMART" id="SM00242">
    <property type="entry name" value="MYSc"/>
    <property type="match status" value="1"/>
</dbReference>
<keyword evidence="4" id="KW-0677">Repeat</keyword>
<gene>
    <name evidence="13" type="ORF">J1605_005255</name>
</gene>
<comment type="similarity">
    <text evidence="11">Belongs to the TRAFAC class myosin-kinesin ATPase superfamily. Myosin family.</text>
</comment>
<dbReference type="Pfam" id="PF00063">
    <property type="entry name" value="Myosin_head"/>
    <property type="match status" value="4"/>
</dbReference>
<dbReference type="InterPro" id="IPR027417">
    <property type="entry name" value="P-loop_NTPase"/>
</dbReference>
<dbReference type="AlphaFoldDB" id="A0AB34HD26"/>
<dbReference type="Gene3D" id="1.20.120.720">
    <property type="entry name" value="Myosin VI head, motor domain, U50 subdomain"/>
    <property type="match status" value="1"/>
</dbReference>
<evidence type="ECO:0000256" key="5">
    <source>
        <dbReference type="ARBA" id="ARBA00022741"/>
    </source>
</evidence>